<organism evidence="2 3">
    <name type="scientific">Falsiroseomonas stagni DSM 19981</name>
    <dbReference type="NCBI Taxonomy" id="1123062"/>
    <lineage>
        <taxon>Bacteria</taxon>
        <taxon>Pseudomonadati</taxon>
        <taxon>Pseudomonadota</taxon>
        <taxon>Alphaproteobacteria</taxon>
        <taxon>Acetobacterales</taxon>
        <taxon>Roseomonadaceae</taxon>
        <taxon>Falsiroseomonas</taxon>
    </lineage>
</organism>
<name>A0A1I4B7W3_9PROT</name>
<accession>A0A1I4B7W3</accession>
<proteinExistence type="predicted"/>
<feature type="transmembrane region" description="Helical" evidence="1">
    <location>
        <begin position="99"/>
        <end position="121"/>
    </location>
</feature>
<keyword evidence="3" id="KW-1185">Reference proteome</keyword>
<keyword evidence="1" id="KW-1133">Transmembrane helix</keyword>
<reference evidence="2 3" key="1">
    <citation type="submission" date="2016-10" db="EMBL/GenBank/DDBJ databases">
        <authorList>
            <person name="de Groot N.N."/>
        </authorList>
    </citation>
    <scope>NUCLEOTIDE SEQUENCE [LARGE SCALE GENOMIC DNA]</scope>
    <source>
        <strain evidence="2 3">DSM 19981</strain>
    </source>
</reference>
<dbReference type="EMBL" id="FOSQ01000005">
    <property type="protein sequence ID" value="SFK65002.1"/>
    <property type="molecule type" value="Genomic_DNA"/>
</dbReference>
<dbReference type="RefSeq" id="WP_139226065.1">
    <property type="nucleotide sequence ID" value="NZ_FOSQ01000005.1"/>
</dbReference>
<keyword evidence="1" id="KW-0812">Transmembrane</keyword>
<evidence type="ECO:0000313" key="2">
    <source>
        <dbReference type="EMBL" id="SFK65002.1"/>
    </source>
</evidence>
<dbReference type="Proteomes" id="UP000199473">
    <property type="component" value="Unassembled WGS sequence"/>
</dbReference>
<feature type="transmembrane region" description="Helical" evidence="1">
    <location>
        <begin position="20"/>
        <end position="40"/>
    </location>
</feature>
<protein>
    <submittedName>
        <fullName evidence="2">Uncharacterized protein</fullName>
    </submittedName>
</protein>
<keyword evidence="1" id="KW-0472">Membrane</keyword>
<gene>
    <name evidence="2" type="ORF">SAMN02745775_10567</name>
</gene>
<evidence type="ECO:0000313" key="3">
    <source>
        <dbReference type="Proteomes" id="UP000199473"/>
    </source>
</evidence>
<dbReference type="AlphaFoldDB" id="A0A1I4B7W3"/>
<sequence>MTMLAFALRWLGRLRGLPLWLRLLSALLLGLVAFLCRANLLDHRIGAGRDLLLVAIVLSSFWFGFLPGLVTGTVVRGLSLWWFTGPQEVTLVRPWNDPGIAFFILMAVGGSAAAGHALLVLSNAGGRPGDDPPTRLGA</sequence>
<evidence type="ECO:0000256" key="1">
    <source>
        <dbReference type="SAM" id="Phobius"/>
    </source>
</evidence>
<feature type="transmembrane region" description="Helical" evidence="1">
    <location>
        <begin position="52"/>
        <end position="79"/>
    </location>
</feature>